<feature type="domain" description="SLH" evidence="2">
    <location>
        <begin position="19"/>
        <end position="82"/>
    </location>
</feature>
<reference evidence="3" key="1">
    <citation type="submission" date="2022-06" db="EMBL/GenBank/DDBJ databases">
        <title>Aquibacillus sp. a new bacterium isolated from soil saline samples.</title>
        <authorList>
            <person name="Galisteo C."/>
            <person name="De La Haba R."/>
            <person name="Sanchez-Porro C."/>
            <person name="Ventosa A."/>
        </authorList>
    </citation>
    <scope>NUCLEOTIDE SEQUENCE</scope>
    <source>
        <strain evidence="3">3ASR75-54</strain>
    </source>
</reference>
<dbReference type="InterPro" id="IPR001119">
    <property type="entry name" value="SLH_dom"/>
</dbReference>
<gene>
    <name evidence="3" type="ORF">NC799_16800</name>
</gene>
<protein>
    <submittedName>
        <fullName evidence="3">S-layer homology domain-containing protein</fullName>
    </submittedName>
</protein>
<evidence type="ECO:0000256" key="1">
    <source>
        <dbReference type="ARBA" id="ARBA00022729"/>
    </source>
</evidence>
<evidence type="ECO:0000313" key="3">
    <source>
        <dbReference type="EMBL" id="MDC3418520.1"/>
    </source>
</evidence>
<keyword evidence="4" id="KW-1185">Reference proteome</keyword>
<proteinExistence type="predicted"/>
<dbReference type="PROSITE" id="PS51272">
    <property type="entry name" value="SLH"/>
    <property type="match status" value="2"/>
</dbReference>
<name>A0A9X3WET7_9BACI</name>
<dbReference type="Pfam" id="PF00395">
    <property type="entry name" value="SLH"/>
    <property type="match status" value="2"/>
</dbReference>
<dbReference type="RefSeq" id="WP_272447589.1">
    <property type="nucleotide sequence ID" value="NZ_JAMQKC010000030.1"/>
</dbReference>
<keyword evidence="1" id="KW-0732">Signal</keyword>
<organism evidence="3 4">
    <name type="scientific">Aquibacillus salsiterrae</name>
    <dbReference type="NCBI Taxonomy" id="2950439"/>
    <lineage>
        <taxon>Bacteria</taxon>
        <taxon>Bacillati</taxon>
        <taxon>Bacillota</taxon>
        <taxon>Bacilli</taxon>
        <taxon>Bacillales</taxon>
        <taxon>Bacillaceae</taxon>
        <taxon>Aquibacillus</taxon>
    </lineage>
</organism>
<evidence type="ECO:0000313" key="4">
    <source>
        <dbReference type="Proteomes" id="UP001145069"/>
    </source>
</evidence>
<dbReference type="EMBL" id="JAMQKC010000030">
    <property type="protein sequence ID" value="MDC3418520.1"/>
    <property type="molecule type" value="Genomic_DNA"/>
</dbReference>
<dbReference type="Proteomes" id="UP001145069">
    <property type="component" value="Unassembled WGS sequence"/>
</dbReference>
<comment type="caution">
    <text evidence="3">The sequence shown here is derived from an EMBL/GenBank/DDBJ whole genome shotgun (WGS) entry which is preliminary data.</text>
</comment>
<accession>A0A9X3WET7</accession>
<feature type="domain" description="SLH" evidence="2">
    <location>
        <begin position="149"/>
        <end position="210"/>
    </location>
</feature>
<dbReference type="AlphaFoldDB" id="A0A9X3WET7"/>
<evidence type="ECO:0000259" key="2">
    <source>
        <dbReference type="PROSITE" id="PS51272"/>
    </source>
</evidence>
<sequence>MERFKVLAFVIVLQFFFIGTVFAFSDIDQSPYAKEITQLEEKGIVHGVDGVNYMPNKDLTYAEGVQITKAAFDLNLAHFTFIKAPVPSDYFTNIQDDKWYSEAFIVSYLNDITIPKDVKAHDKMTRQQFAHMLFQAFNQTGDYMFIEKWNTLEDENEIDSDKMDSIQKLINANVISVKDGAFHPNQVLKRDEAAAWVAKTLQLAVPTEIE</sequence>